<sequence>MARFLSQTLIRRCSSSILSSKTNDGVRLISSRKHSTQPESSFQVVDSSSLSELEALTVRKIEDAIHHIIVKRSTPDWLPFVPGASYWVPPKRRNFGIAEIVHKLAVANALSQEEVMSLTTAFGWPSSDFYIQDASSHKTLTAESSDSASHSDDDQN</sequence>
<keyword evidence="2" id="KW-1185">Reference proteome</keyword>
<name>A0ACC0C3Y9_CATRO</name>
<accession>A0ACC0C3Y9</accession>
<evidence type="ECO:0000313" key="1">
    <source>
        <dbReference type="EMBL" id="KAI5679557.1"/>
    </source>
</evidence>
<protein>
    <submittedName>
        <fullName evidence="1">Uncharacterized protein</fullName>
    </submittedName>
</protein>
<proteinExistence type="predicted"/>
<evidence type="ECO:0000313" key="2">
    <source>
        <dbReference type="Proteomes" id="UP001060085"/>
    </source>
</evidence>
<organism evidence="1 2">
    <name type="scientific">Catharanthus roseus</name>
    <name type="common">Madagascar periwinkle</name>
    <name type="synonym">Vinca rosea</name>
    <dbReference type="NCBI Taxonomy" id="4058"/>
    <lineage>
        <taxon>Eukaryota</taxon>
        <taxon>Viridiplantae</taxon>
        <taxon>Streptophyta</taxon>
        <taxon>Embryophyta</taxon>
        <taxon>Tracheophyta</taxon>
        <taxon>Spermatophyta</taxon>
        <taxon>Magnoliopsida</taxon>
        <taxon>eudicotyledons</taxon>
        <taxon>Gunneridae</taxon>
        <taxon>Pentapetalae</taxon>
        <taxon>asterids</taxon>
        <taxon>lamiids</taxon>
        <taxon>Gentianales</taxon>
        <taxon>Apocynaceae</taxon>
        <taxon>Rauvolfioideae</taxon>
        <taxon>Vinceae</taxon>
        <taxon>Catharanthinae</taxon>
        <taxon>Catharanthus</taxon>
    </lineage>
</organism>
<dbReference type="EMBL" id="CM044701">
    <property type="protein sequence ID" value="KAI5679557.1"/>
    <property type="molecule type" value="Genomic_DNA"/>
</dbReference>
<comment type="caution">
    <text evidence="1">The sequence shown here is derived from an EMBL/GenBank/DDBJ whole genome shotgun (WGS) entry which is preliminary data.</text>
</comment>
<reference evidence="2" key="1">
    <citation type="journal article" date="2023" name="Nat. Plants">
        <title>Single-cell RNA sequencing provides a high-resolution roadmap for understanding the multicellular compartmentation of specialized metabolism.</title>
        <authorList>
            <person name="Sun S."/>
            <person name="Shen X."/>
            <person name="Li Y."/>
            <person name="Li Y."/>
            <person name="Wang S."/>
            <person name="Li R."/>
            <person name="Zhang H."/>
            <person name="Shen G."/>
            <person name="Guo B."/>
            <person name="Wei J."/>
            <person name="Xu J."/>
            <person name="St-Pierre B."/>
            <person name="Chen S."/>
            <person name="Sun C."/>
        </authorList>
    </citation>
    <scope>NUCLEOTIDE SEQUENCE [LARGE SCALE GENOMIC DNA]</scope>
</reference>
<gene>
    <name evidence="1" type="ORF">M9H77_00784</name>
</gene>
<dbReference type="Proteomes" id="UP001060085">
    <property type="component" value="Linkage Group LG01"/>
</dbReference>